<name>A0A8S2ZPA8_9BILA</name>
<proteinExistence type="predicted"/>
<comment type="caution">
    <text evidence="1">The sequence shown here is derived from an EMBL/GenBank/DDBJ whole genome shotgun (WGS) entry which is preliminary data.</text>
</comment>
<accession>A0A8S2ZPA8</accession>
<dbReference type="AlphaFoldDB" id="A0A8S2ZPA8"/>
<organism evidence="1 2">
    <name type="scientific">Rotaria magnacalcarata</name>
    <dbReference type="NCBI Taxonomy" id="392030"/>
    <lineage>
        <taxon>Eukaryota</taxon>
        <taxon>Metazoa</taxon>
        <taxon>Spiralia</taxon>
        <taxon>Gnathifera</taxon>
        <taxon>Rotifera</taxon>
        <taxon>Eurotatoria</taxon>
        <taxon>Bdelloidea</taxon>
        <taxon>Philodinida</taxon>
        <taxon>Philodinidae</taxon>
        <taxon>Rotaria</taxon>
    </lineage>
</organism>
<feature type="non-terminal residue" evidence="1">
    <location>
        <position position="1"/>
    </location>
</feature>
<reference evidence="1" key="1">
    <citation type="submission" date="2021-02" db="EMBL/GenBank/DDBJ databases">
        <authorList>
            <person name="Nowell W R."/>
        </authorList>
    </citation>
    <scope>NUCLEOTIDE SEQUENCE</scope>
</reference>
<sequence length="56" mass="6077">IECAFITPLQIAAAKAASIVVPFFSKMTRPILEHSALSTATAAREYFPNIDEPLIT</sequence>
<evidence type="ECO:0000313" key="1">
    <source>
        <dbReference type="EMBL" id="CAF4643505.1"/>
    </source>
</evidence>
<evidence type="ECO:0000313" key="2">
    <source>
        <dbReference type="Proteomes" id="UP000676336"/>
    </source>
</evidence>
<dbReference type="Proteomes" id="UP000676336">
    <property type="component" value="Unassembled WGS sequence"/>
</dbReference>
<dbReference type="EMBL" id="CAJOBI010113344">
    <property type="protein sequence ID" value="CAF4643505.1"/>
    <property type="molecule type" value="Genomic_DNA"/>
</dbReference>
<protein>
    <submittedName>
        <fullName evidence="1">Uncharacterized protein</fullName>
    </submittedName>
</protein>
<gene>
    <name evidence="1" type="ORF">SMN809_LOCUS40795</name>
</gene>